<dbReference type="AlphaFoldDB" id="A0A2I6S3F0"/>
<proteinExistence type="predicted"/>
<sequence length="180" mass="19407">MPVQLLLSMLRAPASTGAVVPSSRALANAMARAATGAELIVELGAGTGPVTRALLEQMPGVPLIAVELQPDLARMLQGRFPEADVRLAPADQVVDALGEPDGNVVLVSSLPFRSLPRPVRNETIASICRFLLADPQRRLVQFTYQPRAPFRAPPGLRWRRLASVWANTPPAGVWELRAHV</sequence>
<dbReference type="OrthoDB" id="9805585at2"/>
<name>A0A2I6S3F0_9RHOO</name>
<gene>
    <name evidence="2" type="ORF">C0099_01715</name>
</gene>
<dbReference type="SUPFAM" id="SSF53335">
    <property type="entry name" value="S-adenosyl-L-methionine-dependent methyltransferases"/>
    <property type="match status" value="1"/>
</dbReference>
<dbReference type="KEGG" id="atw:C0099_01715"/>
<dbReference type="Pfam" id="PF13649">
    <property type="entry name" value="Methyltransf_25"/>
    <property type="match status" value="1"/>
</dbReference>
<reference evidence="2 3" key="1">
    <citation type="submission" date="2018-01" db="EMBL/GenBank/DDBJ databases">
        <authorList>
            <person name="Fu G.-Y."/>
        </authorList>
    </citation>
    <scope>NUCLEOTIDE SEQUENCE [LARGE SCALE GENOMIC DNA]</scope>
    <source>
        <strain evidence="2 3">SY39</strain>
    </source>
</reference>
<accession>A0A2I6S3F0</accession>
<evidence type="ECO:0000313" key="2">
    <source>
        <dbReference type="EMBL" id="AUN93765.1"/>
    </source>
</evidence>
<protein>
    <recommendedName>
        <fullName evidence="1">Methyltransferase domain-containing protein</fullName>
    </recommendedName>
</protein>
<dbReference type="InterPro" id="IPR029063">
    <property type="entry name" value="SAM-dependent_MTases_sf"/>
</dbReference>
<feature type="domain" description="Methyltransferase" evidence="1">
    <location>
        <begin position="40"/>
        <end position="131"/>
    </location>
</feature>
<evidence type="ECO:0000313" key="3">
    <source>
        <dbReference type="Proteomes" id="UP000242205"/>
    </source>
</evidence>
<keyword evidence="3" id="KW-1185">Reference proteome</keyword>
<dbReference type="EMBL" id="CP025682">
    <property type="protein sequence ID" value="AUN93765.1"/>
    <property type="molecule type" value="Genomic_DNA"/>
</dbReference>
<dbReference type="InterPro" id="IPR041698">
    <property type="entry name" value="Methyltransf_25"/>
</dbReference>
<organism evidence="2 3">
    <name type="scientific">Pseudazoarcus pumilus</name>
    <dbReference type="NCBI Taxonomy" id="2067960"/>
    <lineage>
        <taxon>Bacteria</taxon>
        <taxon>Pseudomonadati</taxon>
        <taxon>Pseudomonadota</taxon>
        <taxon>Betaproteobacteria</taxon>
        <taxon>Rhodocyclales</taxon>
        <taxon>Zoogloeaceae</taxon>
        <taxon>Pseudazoarcus</taxon>
    </lineage>
</organism>
<evidence type="ECO:0000259" key="1">
    <source>
        <dbReference type="Pfam" id="PF13649"/>
    </source>
</evidence>
<dbReference type="Gene3D" id="3.40.50.150">
    <property type="entry name" value="Vaccinia Virus protein VP39"/>
    <property type="match status" value="1"/>
</dbReference>
<dbReference type="Proteomes" id="UP000242205">
    <property type="component" value="Chromosome"/>
</dbReference>
<dbReference type="RefSeq" id="WP_102245839.1">
    <property type="nucleotide sequence ID" value="NZ_CP025682.1"/>
</dbReference>